<dbReference type="InterPro" id="IPR007398">
    <property type="entry name" value="BioG"/>
</dbReference>
<comment type="caution">
    <text evidence="1">The sequence shown here is derived from an EMBL/GenBank/DDBJ whole genome shotgun (WGS) entry which is preliminary data.</text>
</comment>
<accession>A0A9D1RFS1</accession>
<dbReference type="AlphaFoldDB" id="A0A9D1RFS1"/>
<protein>
    <submittedName>
        <fullName evidence="1">DUF452 family protein</fullName>
    </submittedName>
</protein>
<evidence type="ECO:0000313" key="1">
    <source>
        <dbReference type="EMBL" id="HIW87441.1"/>
    </source>
</evidence>
<reference evidence="1" key="1">
    <citation type="journal article" date="2021" name="PeerJ">
        <title>Extensive microbial diversity within the chicken gut microbiome revealed by metagenomics and culture.</title>
        <authorList>
            <person name="Gilroy R."/>
            <person name="Ravi A."/>
            <person name="Getino M."/>
            <person name="Pursley I."/>
            <person name="Horton D.L."/>
            <person name="Alikhan N.F."/>
            <person name="Baker D."/>
            <person name="Gharbi K."/>
            <person name="Hall N."/>
            <person name="Watson M."/>
            <person name="Adriaenssens E.M."/>
            <person name="Foster-Nyarko E."/>
            <person name="Jarju S."/>
            <person name="Secka A."/>
            <person name="Antonio M."/>
            <person name="Oren A."/>
            <person name="Chaudhuri R.R."/>
            <person name="La Ragione R."/>
            <person name="Hildebrand F."/>
            <person name="Pallen M.J."/>
        </authorList>
    </citation>
    <scope>NUCLEOTIDE SEQUENCE</scope>
    <source>
        <strain evidence="1">Gambia16-930</strain>
    </source>
</reference>
<dbReference type="Proteomes" id="UP000824267">
    <property type="component" value="Unassembled WGS sequence"/>
</dbReference>
<dbReference type="EMBL" id="DXGG01000134">
    <property type="protein sequence ID" value="HIW87441.1"/>
    <property type="molecule type" value="Genomic_DNA"/>
</dbReference>
<name>A0A9D1RFS1_9BACT</name>
<evidence type="ECO:0000313" key="2">
    <source>
        <dbReference type="Proteomes" id="UP000824267"/>
    </source>
</evidence>
<gene>
    <name evidence="1" type="ORF">IAC47_04110</name>
</gene>
<reference evidence="1" key="2">
    <citation type="submission" date="2021-04" db="EMBL/GenBank/DDBJ databases">
        <authorList>
            <person name="Gilroy R."/>
        </authorList>
    </citation>
    <scope>NUCLEOTIDE SEQUENCE</scope>
    <source>
        <strain evidence="1">Gambia16-930</strain>
    </source>
</reference>
<dbReference type="Pfam" id="PF04301">
    <property type="entry name" value="BioG"/>
    <property type="match status" value="1"/>
</dbReference>
<sequence>MRYKFIRNSSGKDILILNFLGWSTDECLAETLTNDNADTLAIWDYRDMRFDYSILHCYKHIKIFAWSLGVFAAAYTFNGISDCICESIAVAGTKTPVSDTKGINTYIYDQTMNGLSEQSLQKFRIRMCGGRKTSDKFLNLFKNNDIETLRQELSTIKSMAYKYCNLDFQFTKVYLTENDKIFSLENQQKAWENAKNKETVPSEHFDLALFQNIYSTL</sequence>
<proteinExistence type="predicted"/>
<organism evidence="1 2">
    <name type="scientific">Candidatus Onthomorpha intestinigallinarum</name>
    <dbReference type="NCBI Taxonomy" id="2840880"/>
    <lineage>
        <taxon>Bacteria</taxon>
        <taxon>Pseudomonadati</taxon>
        <taxon>Bacteroidota</taxon>
        <taxon>Bacteroidia</taxon>
        <taxon>Bacteroidales</taxon>
        <taxon>Candidatus Onthomorpha</taxon>
    </lineage>
</organism>